<dbReference type="EMBL" id="CP155573">
    <property type="protein sequence ID" value="XFO66129.1"/>
    <property type="molecule type" value="Genomic_DNA"/>
</dbReference>
<dbReference type="Pfam" id="PF13240">
    <property type="entry name" value="Zn_Ribbon_1"/>
    <property type="match status" value="1"/>
</dbReference>
<feature type="transmembrane region" description="Helical" evidence="1">
    <location>
        <begin position="61"/>
        <end position="78"/>
    </location>
</feature>
<sequence length="79" mass="8702">MIKCLYCGYECPDTATICPNCGKPIIKIASGNQPTFDDIKKAHLREKAGIKQAETNSQKQVIIAACVLLILALMIYKFV</sequence>
<proteinExistence type="predicted"/>
<keyword evidence="1" id="KW-1133">Transmembrane helix</keyword>
<keyword evidence="4" id="KW-1185">Reference proteome</keyword>
<dbReference type="Proteomes" id="UP000216752">
    <property type="component" value="Chromosome"/>
</dbReference>
<organism evidence="3 4">
    <name type="scientific">Sporomusa silvacetica DSM 10669</name>
    <dbReference type="NCBI Taxonomy" id="1123289"/>
    <lineage>
        <taxon>Bacteria</taxon>
        <taxon>Bacillati</taxon>
        <taxon>Bacillota</taxon>
        <taxon>Negativicutes</taxon>
        <taxon>Selenomonadales</taxon>
        <taxon>Sporomusaceae</taxon>
        <taxon>Sporomusa</taxon>
    </lineage>
</organism>
<dbReference type="RefSeq" id="WP_094607630.1">
    <property type="nucleotide sequence ID" value="NZ_CP155573.1"/>
</dbReference>
<keyword evidence="1" id="KW-0812">Transmembrane</keyword>
<evidence type="ECO:0000259" key="2">
    <source>
        <dbReference type="Pfam" id="PF13240"/>
    </source>
</evidence>
<accession>A0ABZ3IKA3</accession>
<gene>
    <name evidence="3" type="ORF">SPSIL_022790</name>
</gene>
<reference evidence="3" key="1">
    <citation type="submission" date="2024-05" db="EMBL/GenBank/DDBJ databases">
        <title>Isolation and characterization of Sporomusa carbonis sp. nov., a carboxydotrophic hydrogenogen in the genus of Sporomusa isolated from a charcoal burning pile.</title>
        <authorList>
            <person name="Boeer T."/>
            <person name="Rosenbaum F."/>
            <person name="Eysell L."/>
            <person name="Mueller V."/>
            <person name="Daniel R."/>
            <person name="Poehlein A."/>
        </authorList>
    </citation>
    <scope>NUCLEOTIDE SEQUENCE [LARGE SCALE GENOMIC DNA]</scope>
    <source>
        <strain evidence="3">DSM 10669</strain>
    </source>
</reference>
<evidence type="ECO:0000313" key="4">
    <source>
        <dbReference type="Proteomes" id="UP000216752"/>
    </source>
</evidence>
<feature type="domain" description="Zinc-ribbon" evidence="2">
    <location>
        <begin position="3"/>
        <end position="25"/>
    </location>
</feature>
<dbReference type="InterPro" id="IPR026870">
    <property type="entry name" value="Zinc_ribbon_dom"/>
</dbReference>
<name>A0ABZ3IKA3_9FIRM</name>
<evidence type="ECO:0000256" key="1">
    <source>
        <dbReference type="SAM" id="Phobius"/>
    </source>
</evidence>
<protein>
    <recommendedName>
        <fullName evidence="2">Zinc-ribbon domain-containing protein</fullName>
    </recommendedName>
</protein>
<keyword evidence="1" id="KW-0472">Membrane</keyword>
<evidence type="ECO:0000313" key="3">
    <source>
        <dbReference type="EMBL" id="XFO66129.1"/>
    </source>
</evidence>